<evidence type="ECO:0000313" key="2">
    <source>
        <dbReference type="EMBL" id="KAL2727015.1"/>
    </source>
</evidence>
<keyword evidence="3" id="KW-1185">Reference proteome</keyword>
<evidence type="ECO:0000313" key="3">
    <source>
        <dbReference type="Proteomes" id="UP001607302"/>
    </source>
</evidence>
<keyword evidence="1" id="KW-0472">Membrane</keyword>
<organism evidence="2 3">
    <name type="scientific">Vespula squamosa</name>
    <name type="common">Southern yellow jacket</name>
    <name type="synonym">Wasp</name>
    <dbReference type="NCBI Taxonomy" id="30214"/>
    <lineage>
        <taxon>Eukaryota</taxon>
        <taxon>Metazoa</taxon>
        <taxon>Ecdysozoa</taxon>
        <taxon>Arthropoda</taxon>
        <taxon>Hexapoda</taxon>
        <taxon>Insecta</taxon>
        <taxon>Pterygota</taxon>
        <taxon>Neoptera</taxon>
        <taxon>Endopterygota</taxon>
        <taxon>Hymenoptera</taxon>
        <taxon>Apocrita</taxon>
        <taxon>Aculeata</taxon>
        <taxon>Vespoidea</taxon>
        <taxon>Vespidae</taxon>
        <taxon>Vespinae</taxon>
        <taxon>Vespula</taxon>
    </lineage>
</organism>
<keyword evidence="1" id="KW-1133">Transmembrane helix</keyword>
<name>A0ABD2B2U9_VESSQ</name>
<dbReference type="Proteomes" id="UP001607302">
    <property type="component" value="Unassembled WGS sequence"/>
</dbReference>
<gene>
    <name evidence="2" type="ORF">V1478_007293</name>
</gene>
<proteinExistence type="predicted"/>
<reference evidence="2 3" key="1">
    <citation type="journal article" date="2024" name="Ann. Entomol. Soc. Am.">
        <title>Genomic analyses of the southern and eastern yellowjacket wasps (Hymenoptera: Vespidae) reveal evolutionary signatures of social life.</title>
        <authorList>
            <person name="Catto M.A."/>
            <person name="Caine P.B."/>
            <person name="Orr S.E."/>
            <person name="Hunt B.G."/>
            <person name="Goodisman M.A.D."/>
        </authorList>
    </citation>
    <scope>NUCLEOTIDE SEQUENCE [LARGE SCALE GENOMIC DNA]</scope>
    <source>
        <strain evidence="2">233</strain>
        <tissue evidence="2">Head and thorax</tissue>
    </source>
</reference>
<accession>A0ABD2B2U9</accession>
<protein>
    <submittedName>
        <fullName evidence="2">Uncharacterized protein</fullName>
    </submittedName>
</protein>
<keyword evidence="1" id="KW-0812">Transmembrane</keyword>
<comment type="caution">
    <text evidence="2">The sequence shown here is derived from an EMBL/GenBank/DDBJ whole genome shotgun (WGS) entry which is preliminary data.</text>
</comment>
<sequence length="174" mass="20551">MVAFARKELSKEQSLFTGTPSFSQSQSTSLLSKFSLISNPAILTHLNFCQNMERIQYYCGREINSDENEKTFRYRYLYTILDNSEQSSFRKRVTKRMQKYSASLLLFVFVIGTIMLLLEPHFQVFEPPYNGGRFDIPSLDKKFHNKLYFIIPSHNTDYIRNECEIVQNTFFFNN</sequence>
<dbReference type="EMBL" id="JAUDFV010000133">
    <property type="protein sequence ID" value="KAL2727015.1"/>
    <property type="molecule type" value="Genomic_DNA"/>
</dbReference>
<evidence type="ECO:0000256" key="1">
    <source>
        <dbReference type="SAM" id="Phobius"/>
    </source>
</evidence>
<feature type="transmembrane region" description="Helical" evidence="1">
    <location>
        <begin position="100"/>
        <end position="118"/>
    </location>
</feature>
<dbReference type="AlphaFoldDB" id="A0ABD2B2U9"/>